<dbReference type="SUPFAM" id="SSF55961">
    <property type="entry name" value="Bet v1-like"/>
    <property type="match status" value="1"/>
</dbReference>
<keyword evidence="1" id="KW-0812">Transmembrane</keyword>
<dbReference type="NCBIfam" id="TIGR01599">
    <property type="entry name" value="PYST-A"/>
    <property type="match status" value="1"/>
</dbReference>
<comment type="caution">
    <text evidence="3">The sequence shown here is derived from an EMBL/GenBank/DDBJ whole genome shotgun (WGS) entry which is preliminary data.</text>
</comment>
<keyword evidence="2" id="KW-0732">Signal</keyword>
<name>Q7RMR0_PLAYO</name>
<keyword evidence="1" id="KW-1133">Transmembrane helix</keyword>
<sequence length="325" mass="39211">MNKFYIQIVFFLLIIALYLNNKTLATELVPKKDRKHKSKKFTIFNSKKYYPVNDNTQEIYEKNKHLLYTDTKETINAEKFMKEAVTHLEYHATSKYGYKLCDKFYDNRMYFYKKKHKGDTDVEKIRYTIDDPNKYNGLINRFWDPDSTNFLYKDLVKRKIVRVYGPNLVMIQQRSKRWPWSREKYFYAIAAKFKISPNKTMIVMSSANIIDHNRKNKKYFENKIIENANLFQAEIDSEDDIRNGELEKMFVNLNGYIIEKKNKHIYITYINSVNGIQIIINNNLFQQLMMNMVPFNKNALSKTFRFLYIFFMSFIIIMHLHVLIF</sequence>
<organism evidence="3 4">
    <name type="scientific">Plasmodium yoelii yoelii</name>
    <dbReference type="NCBI Taxonomy" id="73239"/>
    <lineage>
        <taxon>Eukaryota</taxon>
        <taxon>Sar</taxon>
        <taxon>Alveolata</taxon>
        <taxon>Apicomplexa</taxon>
        <taxon>Aconoidasida</taxon>
        <taxon>Haemosporida</taxon>
        <taxon>Plasmodiidae</taxon>
        <taxon>Plasmodium</taxon>
        <taxon>Plasmodium (Vinckeia)</taxon>
    </lineage>
</organism>
<keyword evidence="1" id="KW-0472">Membrane</keyword>
<feature type="signal peptide" evidence="2">
    <location>
        <begin position="1"/>
        <end position="25"/>
    </location>
</feature>
<dbReference type="AlphaFoldDB" id="Q7RMR0"/>
<evidence type="ECO:0000256" key="1">
    <source>
        <dbReference type="SAM" id="Phobius"/>
    </source>
</evidence>
<reference evidence="3 4" key="1">
    <citation type="journal article" date="2002" name="Nature">
        <title>Genome sequence and comparative analysis of the model rodent malaria parasite Plasmodium yoelii yoelii.</title>
        <authorList>
            <person name="Carlton J.M."/>
            <person name="Angiuoli S.V."/>
            <person name="Suh B.B."/>
            <person name="Kooij T.W."/>
            <person name="Pertea M."/>
            <person name="Silva J.C."/>
            <person name="Ermolaeva M.D."/>
            <person name="Allen J.E."/>
            <person name="Selengut J.D."/>
            <person name="Koo H.L."/>
            <person name="Peterson J.D."/>
            <person name="Pop M."/>
            <person name="Kosack D.S."/>
            <person name="Shumway M.F."/>
            <person name="Bidwell S.L."/>
            <person name="Shallom S.J."/>
            <person name="van Aken S.E."/>
            <person name="Riedmuller S.B."/>
            <person name="Feldblyum T.V."/>
            <person name="Cho J.K."/>
            <person name="Quackenbush J."/>
            <person name="Sedegah M."/>
            <person name="Shoaibi A."/>
            <person name="Cummings L.M."/>
            <person name="Florens L."/>
            <person name="Yates J.R."/>
            <person name="Raine J.D."/>
            <person name="Sinden R.E."/>
            <person name="Harris M.A."/>
            <person name="Cunningham D.A."/>
            <person name="Preiser P.R."/>
            <person name="Bergman L.W."/>
            <person name="Vaidya A.B."/>
            <person name="van Lin L.H."/>
            <person name="Janse C.J."/>
            <person name="Waters A.P."/>
            <person name="Smith H.O."/>
            <person name="White O.R."/>
            <person name="Salzberg S.L."/>
            <person name="Venter J.C."/>
            <person name="Fraser C.M."/>
            <person name="Hoffman S.L."/>
            <person name="Gardner M.J."/>
            <person name="Carucci D.J."/>
        </authorList>
    </citation>
    <scope>NUCLEOTIDE SEQUENCE [LARGE SCALE GENOMIC DNA]</scope>
    <source>
        <strain evidence="3 4">17XNL</strain>
    </source>
</reference>
<feature type="chain" id="PRO_5004290691" description="Fam-a protein" evidence="2">
    <location>
        <begin position="26"/>
        <end position="325"/>
    </location>
</feature>
<dbReference type="EMBL" id="AABL01000580">
    <property type="protein sequence ID" value="EAA21546.1"/>
    <property type="molecule type" value="Genomic_DNA"/>
</dbReference>
<feature type="transmembrane region" description="Helical" evidence="1">
    <location>
        <begin position="306"/>
        <end position="324"/>
    </location>
</feature>
<evidence type="ECO:0000313" key="3">
    <source>
        <dbReference type="EMBL" id="EAA21546.1"/>
    </source>
</evidence>
<proteinExistence type="predicted"/>
<accession>Q7RMR0</accession>
<dbReference type="PaxDb" id="73239-Q7RMR0"/>
<evidence type="ECO:0000256" key="2">
    <source>
        <dbReference type="SAM" id="SignalP"/>
    </source>
</evidence>
<evidence type="ECO:0000313" key="4">
    <source>
        <dbReference type="Proteomes" id="UP000008553"/>
    </source>
</evidence>
<protein>
    <recommendedName>
        <fullName evidence="5">Fam-a protein</fullName>
    </recommendedName>
</protein>
<dbReference type="InterPro" id="IPR006486">
    <property type="entry name" value="PYST_A"/>
</dbReference>
<dbReference type="Proteomes" id="UP000008553">
    <property type="component" value="Unassembled WGS sequence"/>
</dbReference>
<evidence type="ECO:0008006" key="5">
    <source>
        <dbReference type="Google" id="ProtNLM"/>
    </source>
</evidence>
<dbReference type="InParanoid" id="Q7RMR0"/>
<gene>
    <name evidence="3" type="ORF">PY02118</name>
</gene>
<keyword evidence="4" id="KW-1185">Reference proteome</keyword>